<dbReference type="Proteomes" id="UP001212152">
    <property type="component" value="Unassembled WGS sequence"/>
</dbReference>
<evidence type="ECO:0000313" key="9">
    <source>
        <dbReference type="Proteomes" id="UP001212152"/>
    </source>
</evidence>
<feature type="compositionally biased region" description="Basic residues" evidence="6">
    <location>
        <begin position="174"/>
        <end position="185"/>
    </location>
</feature>
<feature type="compositionally biased region" description="Acidic residues" evidence="6">
    <location>
        <begin position="132"/>
        <end position="146"/>
    </location>
</feature>
<feature type="compositionally biased region" description="Basic residues" evidence="6">
    <location>
        <begin position="192"/>
        <end position="201"/>
    </location>
</feature>
<keyword evidence="2" id="KW-0479">Metal-binding</keyword>
<dbReference type="AlphaFoldDB" id="A0AAD5THV0"/>
<feature type="domain" description="PARP-type" evidence="7">
    <location>
        <begin position="8"/>
        <end position="76"/>
    </location>
</feature>
<name>A0AAD5THV0_9FUNG</name>
<feature type="compositionally biased region" description="Basic and acidic residues" evidence="6">
    <location>
        <begin position="112"/>
        <end position="122"/>
    </location>
</feature>
<keyword evidence="5" id="KW-0539">Nucleus</keyword>
<reference evidence="8" key="1">
    <citation type="submission" date="2020-05" db="EMBL/GenBank/DDBJ databases">
        <title>Phylogenomic resolution of chytrid fungi.</title>
        <authorList>
            <person name="Stajich J.E."/>
            <person name="Amses K."/>
            <person name="Simmons R."/>
            <person name="Seto K."/>
            <person name="Myers J."/>
            <person name="Bonds A."/>
            <person name="Quandt C.A."/>
            <person name="Barry K."/>
            <person name="Liu P."/>
            <person name="Grigoriev I."/>
            <person name="Longcore J.E."/>
            <person name="James T.Y."/>
        </authorList>
    </citation>
    <scope>NUCLEOTIDE SEQUENCE</scope>
    <source>
        <strain evidence="8">JEL0379</strain>
    </source>
</reference>
<dbReference type="GO" id="GO:0003677">
    <property type="term" value="F:DNA binding"/>
    <property type="evidence" value="ECO:0007669"/>
    <property type="project" value="InterPro"/>
</dbReference>
<sequence>MSETNYLVEKGELRWGTSFEPSTGNPMTKYKHWHCVTTKVLNNVKAKIDSAEDLNGFDSLTDEDKEKIKSAWDAGEMPPKPAPAEASEDDAQDEGNGLRKSKPRGAKTAAAAKKEAAAAKKEPAKRKKTKADEEDKESAEGTESDEESKPKNKKAAPKKKESAEGTESDEESKPKKKKAAPKKKAAAAAKAPAKKKAAPKKKAGEEEA</sequence>
<keyword evidence="3" id="KW-0863">Zinc-finger</keyword>
<proteinExistence type="predicted"/>
<evidence type="ECO:0000256" key="6">
    <source>
        <dbReference type="SAM" id="MobiDB-lite"/>
    </source>
</evidence>
<protein>
    <recommendedName>
        <fullName evidence="7">PARP-type domain-containing protein</fullName>
    </recommendedName>
</protein>
<keyword evidence="9" id="KW-1185">Reference proteome</keyword>
<dbReference type="EMBL" id="JADGJQ010000054">
    <property type="protein sequence ID" value="KAJ3175237.1"/>
    <property type="molecule type" value="Genomic_DNA"/>
</dbReference>
<comment type="subcellular location">
    <subcellularLocation>
        <location evidence="1">Nucleus</location>
    </subcellularLocation>
</comment>
<dbReference type="InterPro" id="IPR001510">
    <property type="entry name" value="Znf_PARP"/>
</dbReference>
<evidence type="ECO:0000256" key="2">
    <source>
        <dbReference type="ARBA" id="ARBA00022723"/>
    </source>
</evidence>
<keyword evidence="4" id="KW-0862">Zinc</keyword>
<feature type="region of interest" description="Disordered" evidence="6">
    <location>
        <begin position="49"/>
        <end position="208"/>
    </location>
</feature>
<gene>
    <name evidence="8" type="ORF">HDU87_006319</name>
</gene>
<dbReference type="SUPFAM" id="SSF57716">
    <property type="entry name" value="Glucocorticoid receptor-like (DNA-binding domain)"/>
    <property type="match status" value="1"/>
</dbReference>
<organism evidence="8 9">
    <name type="scientific">Geranomyces variabilis</name>
    <dbReference type="NCBI Taxonomy" id="109894"/>
    <lineage>
        <taxon>Eukaryota</taxon>
        <taxon>Fungi</taxon>
        <taxon>Fungi incertae sedis</taxon>
        <taxon>Chytridiomycota</taxon>
        <taxon>Chytridiomycota incertae sedis</taxon>
        <taxon>Chytridiomycetes</taxon>
        <taxon>Spizellomycetales</taxon>
        <taxon>Powellomycetaceae</taxon>
        <taxon>Geranomyces</taxon>
    </lineage>
</organism>
<dbReference type="GO" id="GO:0005634">
    <property type="term" value="C:nucleus"/>
    <property type="evidence" value="ECO:0007669"/>
    <property type="project" value="UniProtKB-SubCell"/>
</dbReference>
<accession>A0AAD5THV0</accession>
<dbReference type="GO" id="GO:0008270">
    <property type="term" value="F:zinc ion binding"/>
    <property type="evidence" value="ECO:0007669"/>
    <property type="project" value="UniProtKB-KW"/>
</dbReference>
<dbReference type="PROSITE" id="PS50064">
    <property type="entry name" value="ZF_PARP_2"/>
    <property type="match status" value="1"/>
</dbReference>
<dbReference type="Gene3D" id="3.30.1740.10">
    <property type="entry name" value="Zinc finger, PARP-type"/>
    <property type="match status" value="1"/>
</dbReference>
<evidence type="ECO:0000256" key="5">
    <source>
        <dbReference type="ARBA" id="ARBA00023242"/>
    </source>
</evidence>
<evidence type="ECO:0000256" key="3">
    <source>
        <dbReference type="ARBA" id="ARBA00022771"/>
    </source>
</evidence>
<evidence type="ECO:0000259" key="7">
    <source>
        <dbReference type="PROSITE" id="PS50064"/>
    </source>
</evidence>
<dbReference type="InterPro" id="IPR036957">
    <property type="entry name" value="Znf_PARP_sf"/>
</dbReference>
<evidence type="ECO:0000256" key="4">
    <source>
        <dbReference type="ARBA" id="ARBA00022833"/>
    </source>
</evidence>
<dbReference type="SMART" id="SM01336">
    <property type="entry name" value="zf-PARP"/>
    <property type="match status" value="1"/>
</dbReference>
<dbReference type="Pfam" id="PF00645">
    <property type="entry name" value="zf-PARP"/>
    <property type="match status" value="1"/>
</dbReference>
<evidence type="ECO:0000313" key="8">
    <source>
        <dbReference type="EMBL" id="KAJ3175237.1"/>
    </source>
</evidence>
<evidence type="ECO:0000256" key="1">
    <source>
        <dbReference type="ARBA" id="ARBA00004123"/>
    </source>
</evidence>
<comment type="caution">
    <text evidence="8">The sequence shown here is derived from an EMBL/GenBank/DDBJ whole genome shotgun (WGS) entry which is preliminary data.</text>
</comment>